<evidence type="ECO:0000313" key="3">
    <source>
        <dbReference type="EMBL" id="RVU93950.1"/>
    </source>
</evidence>
<reference evidence="4 6" key="1">
    <citation type="submission" date="2017-10" db="EMBL/GenBank/DDBJ databases">
        <title>FDA dAtabase for Regulatory Grade micrObial Sequences (FDA-ARGOS): Supporting development and validation of Infectious Disease Dx tests.</title>
        <authorList>
            <person name="Campos J."/>
            <person name="Goldberg B."/>
            <person name="Tallon L.J."/>
            <person name="Sadzewicz L."/>
            <person name="Sengamalay N."/>
            <person name="Ott S."/>
            <person name="Godinez A."/>
            <person name="Nagaraj S."/>
            <person name="Vyas G."/>
            <person name="Aluvathingal J."/>
            <person name="Nadendla S."/>
            <person name="Geyer C."/>
            <person name="Nandy P."/>
            <person name="Hobson J."/>
            <person name="Sichtig H."/>
        </authorList>
    </citation>
    <scope>NUCLEOTIDE SEQUENCE [LARGE SCALE GENOMIC DNA]</scope>
    <source>
        <strain evidence="4 6">FDAARGOS_185</strain>
    </source>
</reference>
<accession>A0A2N8Q0F1</accession>
<dbReference type="Proteomes" id="UP001260773">
    <property type="component" value="Unassembled WGS sequence"/>
</dbReference>
<sequence>MFKTVEREAVTVYGWITTLNAPNSANGLAEMSKQKMRSKEEYASKVEENLLAVNAVIDGEQCYLIGNTETTETRPSEFELPAGTYACFDLNYTDQVELDQLIGRNYGELAQSEDFQIAGNFNLEEYTGVGKVLFYVPIQKMKK</sequence>
<dbReference type="EMBL" id="JARPWH010000066">
    <property type="protein sequence ID" value="MDT2403822.1"/>
    <property type="molecule type" value="Genomic_DNA"/>
</dbReference>
<dbReference type="Proteomes" id="UP000316316">
    <property type="component" value="Unassembled WGS sequence"/>
</dbReference>
<dbReference type="AlphaFoldDB" id="A0A2N8Q0F1"/>
<dbReference type="Gene3D" id="3.20.80.10">
    <property type="entry name" value="Regulatory factor, effector binding domain"/>
    <property type="match status" value="1"/>
</dbReference>
<reference evidence="3 5" key="2">
    <citation type="submission" date="2018-12" db="EMBL/GenBank/DDBJ databases">
        <title>A novel vanA-carrying plasmid in a clinical isolate of Enterococcus avium.</title>
        <authorList>
            <person name="Bernasconi O.J."/>
            <person name="Luzzaro F."/>
            <person name="Endimiani A."/>
        </authorList>
    </citation>
    <scope>NUCLEOTIDE SEQUENCE [LARGE SCALE GENOMIC DNA]</scope>
    <source>
        <strain evidence="3 5">LC0559/18</strain>
    </source>
</reference>
<dbReference type="EMBL" id="PDXQ01000001">
    <property type="protein sequence ID" value="TRZ35166.1"/>
    <property type="molecule type" value="Genomic_DNA"/>
</dbReference>
<dbReference type="InterPro" id="IPR011256">
    <property type="entry name" value="Reg_factor_effector_dom_sf"/>
</dbReference>
<name>A0A2N8Q0F1_ENTAV</name>
<protein>
    <submittedName>
        <fullName evidence="2">Effector binding domain-containing protein</fullName>
    </submittedName>
</protein>
<organism evidence="4 6">
    <name type="scientific">Enterococcus avium</name>
    <name type="common">Streptococcus avium</name>
    <dbReference type="NCBI Taxonomy" id="33945"/>
    <lineage>
        <taxon>Bacteria</taxon>
        <taxon>Bacillati</taxon>
        <taxon>Bacillota</taxon>
        <taxon>Bacilli</taxon>
        <taxon>Lactobacillales</taxon>
        <taxon>Enterococcaceae</taxon>
        <taxon>Enterococcus</taxon>
    </lineage>
</organism>
<evidence type="ECO:0000313" key="5">
    <source>
        <dbReference type="Proteomes" id="UP000288388"/>
    </source>
</evidence>
<evidence type="ECO:0000259" key="1">
    <source>
        <dbReference type="Pfam" id="PF14526"/>
    </source>
</evidence>
<comment type="caution">
    <text evidence="4">The sequence shown here is derived from an EMBL/GenBank/DDBJ whole genome shotgun (WGS) entry which is preliminary data.</text>
</comment>
<dbReference type="RefSeq" id="WP_048720316.1">
    <property type="nucleotide sequence ID" value="NZ_CAAKNX010000120.1"/>
</dbReference>
<reference evidence="2" key="3">
    <citation type="submission" date="2023-03" db="EMBL/GenBank/DDBJ databases">
        <authorList>
            <person name="Shen W."/>
            <person name="Cai J."/>
        </authorList>
    </citation>
    <scope>NUCLEOTIDE SEQUENCE</scope>
    <source>
        <strain evidence="2">P33-2</strain>
    </source>
</reference>
<proteinExistence type="predicted"/>
<feature type="domain" description="Integron-associated effector binding protein" evidence="1">
    <location>
        <begin position="71"/>
        <end position="138"/>
    </location>
</feature>
<evidence type="ECO:0000313" key="2">
    <source>
        <dbReference type="EMBL" id="MDT2403822.1"/>
    </source>
</evidence>
<gene>
    <name evidence="4" type="ORF">AUF17_14215</name>
    <name evidence="3" type="ORF">EK398_03215</name>
    <name evidence="2" type="ORF">P7D43_15745</name>
</gene>
<dbReference type="Proteomes" id="UP000288388">
    <property type="component" value="Unassembled WGS sequence"/>
</dbReference>
<dbReference type="GeneID" id="69569694"/>
<dbReference type="Pfam" id="PF14526">
    <property type="entry name" value="Cass2"/>
    <property type="match status" value="1"/>
</dbReference>
<evidence type="ECO:0000313" key="4">
    <source>
        <dbReference type="EMBL" id="TRZ35166.1"/>
    </source>
</evidence>
<dbReference type="InterPro" id="IPR029441">
    <property type="entry name" value="Cass2"/>
</dbReference>
<dbReference type="EMBL" id="RYZS01000001">
    <property type="protein sequence ID" value="RVU93950.1"/>
    <property type="molecule type" value="Genomic_DNA"/>
</dbReference>
<evidence type="ECO:0000313" key="6">
    <source>
        <dbReference type="Proteomes" id="UP000316316"/>
    </source>
</evidence>